<organism evidence="2 3">
    <name type="scientific">Austropuccinia psidii MF-1</name>
    <dbReference type="NCBI Taxonomy" id="1389203"/>
    <lineage>
        <taxon>Eukaryota</taxon>
        <taxon>Fungi</taxon>
        <taxon>Dikarya</taxon>
        <taxon>Basidiomycota</taxon>
        <taxon>Pucciniomycotina</taxon>
        <taxon>Pucciniomycetes</taxon>
        <taxon>Pucciniales</taxon>
        <taxon>Sphaerophragmiaceae</taxon>
        <taxon>Austropuccinia</taxon>
    </lineage>
</organism>
<reference evidence="2" key="1">
    <citation type="submission" date="2021-03" db="EMBL/GenBank/DDBJ databases">
        <title>Draft genome sequence of rust myrtle Austropuccinia psidii MF-1, a brazilian biotype.</title>
        <authorList>
            <person name="Quecine M.C."/>
            <person name="Pachon D.M.R."/>
            <person name="Bonatelli M.L."/>
            <person name="Correr F.H."/>
            <person name="Franceschini L.M."/>
            <person name="Leite T.F."/>
            <person name="Margarido G.R.A."/>
            <person name="Almeida C.A."/>
            <person name="Ferrarezi J.A."/>
            <person name="Labate C.A."/>
        </authorList>
    </citation>
    <scope>NUCLEOTIDE SEQUENCE</scope>
    <source>
        <strain evidence="2">MF-1</strain>
    </source>
</reference>
<gene>
    <name evidence="2" type="ORF">O181_080596</name>
</gene>
<name>A0A9Q3IF38_9BASI</name>
<comment type="caution">
    <text evidence="2">The sequence shown here is derived from an EMBL/GenBank/DDBJ whole genome shotgun (WGS) entry which is preliminary data.</text>
</comment>
<dbReference type="OrthoDB" id="3364639at2759"/>
<dbReference type="InterPro" id="IPR023780">
    <property type="entry name" value="Chromo_domain"/>
</dbReference>
<accession>A0A9Q3IF38</accession>
<protein>
    <recommendedName>
        <fullName evidence="1">Chromo domain-containing protein</fullName>
    </recommendedName>
</protein>
<feature type="domain" description="Chromo" evidence="1">
    <location>
        <begin position="60"/>
        <end position="96"/>
    </location>
</feature>
<dbReference type="InterPro" id="IPR016197">
    <property type="entry name" value="Chromo-like_dom_sf"/>
</dbReference>
<dbReference type="Pfam" id="PF00385">
    <property type="entry name" value="Chromo"/>
    <property type="match status" value="1"/>
</dbReference>
<dbReference type="EMBL" id="AVOT02045557">
    <property type="protein sequence ID" value="MBW0540881.1"/>
    <property type="molecule type" value="Genomic_DNA"/>
</dbReference>
<dbReference type="SUPFAM" id="SSF54160">
    <property type="entry name" value="Chromo domain-like"/>
    <property type="match status" value="1"/>
</dbReference>
<evidence type="ECO:0000313" key="2">
    <source>
        <dbReference type="EMBL" id="MBW0540881.1"/>
    </source>
</evidence>
<keyword evidence="3" id="KW-1185">Reference proteome</keyword>
<dbReference type="InterPro" id="IPR000953">
    <property type="entry name" value="Chromo/chromo_shadow_dom"/>
</dbReference>
<dbReference type="Gene3D" id="2.40.50.40">
    <property type="match status" value="1"/>
</dbReference>
<dbReference type="AlphaFoldDB" id="A0A9Q3IF38"/>
<proteinExistence type="predicted"/>
<dbReference type="Proteomes" id="UP000765509">
    <property type="component" value="Unassembled WGS sequence"/>
</dbReference>
<sequence length="96" mass="11306">MVWSFSNLEERQHSFPPFQWKSNDPVFHISLLEPVKTSIIPNRDQEPPPPPIISEEEEEIEVSQILDSKLNRGKLWHLVKWKGFSQDPEISTWEPT</sequence>
<dbReference type="GO" id="GO:0006338">
    <property type="term" value="P:chromatin remodeling"/>
    <property type="evidence" value="ECO:0007669"/>
    <property type="project" value="UniProtKB-ARBA"/>
</dbReference>
<dbReference type="PROSITE" id="PS50013">
    <property type="entry name" value="CHROMO_2"/>
    <property type="match status" value="1"/>
</dbReference>
<evidence type="ECO:0000259" key="1">
    <source>
        <dbReference type="PROSITE" id="PS50013"/>
    </source>
</evidence>
<evidence type="ECO:0000313" key="3">
    <source>
        <dbReference type="Proteomes" id="UP000765509"/>
    </source>
</evidence>